<name>A0A7W8YPR9_9SPHI</name>
<evidence type="ECO:0000256" key="14">
    <source>
        <dbReference type="PROSITE-ProRule" id="PRU01360"/>
    </source>
</evidence>
<dbReference type="SUPFAM" id="SSF49464">
    <property type="entry name" value="Carboxypeptidase regulatory domain-like"/>
    <property type="match status" value="1"/>
</dbReference>
<dbReference type="Gene3D" id="2.170.130.10">
    <property type="entry name" value="TonB-dependent receptor, plug domain"/>
    <property type="match status" value="1"/>
</dbReference>
<dbReference type="GO" id="GO:0038023">
    <property type="term" value="F:signaling receptor activity"/>
    <property type="evidence" value="ECO:0007669"/>
    <property type="project" value="InterPro"/>
</dbReference>
<keyword evidence="8" id="KW-0408">Iron</keyword>
<dbReference type="InterPro" id="IPR037066">
    <property type="entry name" value="Plug_dom_sf"/>
</dbReference>
<accession>A0A7W8YPR9</accession>
<keyword evidence="13 14" id="KW-0998">Cell outer membrane</keyword>
<evidence type="ECO:0000313" key="20">
    <source>
        <dbReference type="Proteomes" id="UP000537718"/>
    </source>
</evidence>
<evidence type="ECO:0000256" key="7">
    <source>
        <dbReference type="ARBA" id="ARBA00022729"/>
    </source>
</evidence>
<evidence type="ECO:0000256" key="1">
    <source>
        <dbReference type="ARBA" id="ARBA00004571"/>
    </source>
</evidence>
<dbReference type="AlphaFoldDB" id="A0A7W8YPR9"/>
<dbReference type="PANTHER" id="PTHR32552:SF68">
    <property type="entry name" value="FERRICHROME OUTER MEMBRANE TRANSPORTER_PHAGE RECEPTOR"/>
    <property type="match status" value="1"/>
</dbReference>
<evidence type="ECO:0000256" key="8">
    <source>
        <dbReference type="ARBA" id="ARBA00023004"/>
    </source>
</evidence>
<feature type="transmembrane region" description="Helical" evidence="16">
    <location>
        <begin position="21"/>
        <end position="40"/>
    </location>
</feature>
<dbReference type="InterPro" id="IPR000531">
    <property type="entry name" value="Beta-barrel_TonB"/>
</dbReference>
<evidence type="ECO:0000256" key="13">
    <source>
        <dbReference type="ARBA" id="ARBA00023237"/>
    </source>
</evidence>
<evidence type="ECO:0000256" key="6">
    <source>
        <dbReference type="ARBA" id="ARBA00022692"/>
    </source>
</evidence>
<dbReference type="GO" id="GO:0015891">
    <property type="term" value="P:siderophore transport"/>
    <property type="evidence" value="ECO:0007669"/>
    <property type="project" value="InterPro"/>
</dbReference>
<keyword evidence="7" id="KW-0732">Signal</keyword>
<dbReference type="Pfam" id="PF13715">
    <property type="entry name" value="CarbopepD_reg_2"/>
    <property type="match status" value="1"/>
</dbReference>
<dbReference type="NCBIfam" id="TIGR01783">
    <property type="entry name" value="TonB-siderophor"/>
    <property type="match status" value="1"/>
</dbReference>
<keyword evidence="6 14" id="KW-0812">Transmembrane</keyword>
<dbReference type="CDD" id="cd01347">
    <property type="entry name" value="ligand_gated_channel"/>
    <property type="match status" value="1"/>
</dbReference>
<evidence type="ECO:0000256" key="10">
    <source>
        <dbReference type="ARBA" id="ARBA00023077"/>
    </source>
</evidence>
<dbReference type="EMBL" id="JACHCF010000001">
    <property type="protein sequence ID" value="MBB5619550.1"/>
    <property type="molecule type" value="Genomic_DNA"/>
</dbReference>
<protein>
    <submittedName>
        <fullName evidence="19">Iron complex outermembrane receptor protein</fullName>
    </submittedName>
</protein>
<dbReference type="Pfam" id="PF00593">
    <property type="entry name" value="TonB_dep_Rec_b-barrel"/>
    <property type="match status" value="1"/>
</dbReference>
<dbReference type="GO" id="GO:0015344">
    <property type="term" value="F:siderophore uptake transmembrane transporter activity"/>
    <property type="evidence" value="ECO:0007669"/>
    <property type="project" value="TreeGrafter"/>
</dbReference>
<keyword evidence="11 14" id="KW-0472">Membrane</keyword>
<evidence type="ECO:0000256" key="3">
    <source>
        <dbReference type="ARBA" id="ARBA00022448"/>
    </source>
</evidence>
<comment type="subcellular location">
    <subcellularLocation>
        <location evidence="1 14">Cell outer membrane</location>
        <topology evidence="1 14">Multi-pass membrane protein</topology>
    </subcellularLocation>
</comment>
<dbReference type="RefSeq" id="WP_183865675.1">
    <property type="nucleotide sequence ID" value="NZ_JACHCF010000001.1"/>
</dbReference>
<evidence type="ECO:0000259" key="18">
    <source>
        <dbReference type="Pfam" id="PF07715"/>
    </source>
</evidence>
<feature type="domain" description="TonB-dependent receptor-like beta-barrel" evidence="17">
    <location>
        <begin position="349"/>
        <end position="787"/>
    </location>
</feature>
<comment type="caution">
    <text evidence="19">The sequence shown here is derived from an EMBL/GenBank/DDBJ whole genome shotgun (WGS) entry which is preliminary data.</text>
</comment>
<proteinExistence type="inferred from homology"/>
<dbReference type="PROSITE" id="PS52016">
    <property type="entry name" value="TONB_DEPENDENT_REC_3"/>
    <property type="match status" value="1"/>
</dbReference>
<dbReference type="InterPro" id="IPR012910">
    <property type="entry name" value="Plug_dom"/>
</dbReference>
<dbReference type="SUPFAM" id="SSF56935">
    <property type="entry name" value="Porins"/>
    <property type="match status" value="1"/>
</dbReference>
<dbReference type="InterPro" id="IPR008969">
    <property type="entry name" value="CarboxyPept-like_regulatory"/>
</dbReference>
<evidence type="ECO:0000256" key="5">
    <source>
        <dbReference type="ARBA" id="ARBA00022496"/>
    </source>
</evidence>
<dbReference type="Proteomes" id="UP000537718">
    <property type="component" value="Unassembled WGS sequence"/>
</dbReference>
<keyword evidence="16" id="KW-1133">Transmembrane helix</keyword>
<dbReference type="GO" id="GO:0009279">
    <property type="term" value="C:cell outer membrane"/>
    <property type="evidence" value="ECO:0007669"/>
    <property type="project" value="UniProtKB-SubCell"/>
</dbReference>
<dbReference type="InterPro" id="IPR039426">
    <property type="entry name" value="TonB-dep_rcpt-like"/>
</dbReference>
<dbReference type="InterPro" id="IPR036942">
    <property type="entry name" value="Beta-barrel_TonB_sf"/>
</dbReference>
<evidence type="ECO:0000259" key="17">
    <source>
        <dbReference type="Pfam" id="PF00593"/>
    </source>
</evidence>
<evidence type="ECO:0000256" key="4">
    <source>
        <dbReference type="ARBA" id="ARBA00022452"/>
    </source>
</evidence>
<evidence type="ECO:0000256" key="2">
    <source>
        <dbReference type="ARBA" id="ARBA00009810"/>
    </source>
</evidence>
<sequence>MKKPLRPNNLIHTLQKEKLPVWLRAFWTLTCLTLVFLFSFSQNVQAQKIKSLTGEITGIITTNEGTEAQGVTIKLKELKKTTKTNSAGSFEFTKVPLGNYTIEVVMIGYKTYSTKVDLTDSKQSDTVEIKLNSSTQNLEEVIIQTGGNRFAKKESDDVSKMPLKNIENPQVYTIVSKELMKEQIVTDYNSAFKNVPGAGIAEVRNQGRTTSISRGFPTPQVVRNGVGSFTYATVDPANLERIEVIKGPSATLFGSTLSSFGGLFNRVTKKPFDTFKGEISYSAASWDLNRLTADINTPLNADKTALLRINTSLHSERSFQDAGFNKNFLFAPSFSYAVNDRLTILVDVEWGGFKGTSPTRLTPYINPKAKARSITEMGIPYNLSFANNTVNYTSQQYNIFTQLKYKISDQWNSQTVISRTRSSSDGYVVSLAAVSDSTLRQSVTNQEYPYYGTNIQQNFTGNFKIGRLRNRVVAGLDFYSLRATRNDAIVNMPDLNYKKPGLAYNNFNYSKISPLFSAIDVKKITNFVTNNENTYSAYVSDVLNVTDRLLAMASLRVDRYFNKGSYYANVDSTAGKFNQTALSPKFGLVYQVVKDKVSLFGNYMNGFNNVSGSDFNGNTFKPNQANQMEGGVKLDLSKITATFSYYNIKVTNMLIDDLNHPNFSIQDGTQLSKGFEAEIITNPFPGLNIVAGYTYNDSKFANANASIQGLRPTTAGSPRTANFWASYRVIRGPVQGLGLGIGGIYGSEYYQTNTATFKFSIPSYTVLDASVFYDRPTFRIGVKVDNLTNEKYWSYRLAAQNPTRVTGNITLKF</sequence>
<organism evidence="19 20">
    <name type="scientific">Pedobacter cryoconitis</name>
    <dbReference type="NCBI Taxonomy" id="188932"/>
    <lineage>
        <taxon>Bacteria</taxon>
        <taxon>Pseudomonadati</taxon>
        <taxon>Bacteroidota</taxon>
        <taxon>Sphingobacteriia</taxon>
        <taxon>Sphingobacteriales</taxon>
        <taxon>Sphingobacteriaceae</taxon>
        <taxon>Pedobacter</taxon>
    </lineage>
</organism>
<gene>
    <name evidence="19" type="ORF">HDE69_000586</name>
</gene>
<dbReference type="Gene3D" id="2.60.40.1120">
    <property type="entry name" value="Carboxypeptidase-like, regulatory domain"/>
    <property type="match status" value="1"/>
</dbReference>
<dbReference type="InterPro" id="IPR010105">
    <property type="entry name" value="TonB_sidphr_rcpt"/>
</dbReference>
<evidence type="ECO:0000256" key="12">
    <source>
        <dbReference type="ARBA" id="ARBA00023170"/>
    </source>
</evidence>
<dbReference type="Pfam" id="PF07715">
    <property type="entry name" value="Plug"/>
    <property type="match status" value="1"/>
</dbReference>
<keyword evidence="4 14" id="KW-1134">Transmembrane beta strand</keyword>
<evidence type="ECO:0000256" key="11">
    <source>
        <dbReference type="ARBA" id="ARBA00023136"/>
    </source>
</evidence>
<keyword evidence="10 15" id="KW-0798">TonB box</keyword>
<feature type="domain" description="TonB-dependent receptor plug" evidence="18">
    <location>
        <begin position="166"/>
        <end position="255"/>
    </location>
</feature>
<reference evidence="19 20" key="1">
    <citation type="submission" date="2020-08" db="EMBL/GenBank/DDBJ databases">
        <title>Genomic Encyclopedia of Type Strains, Phase IV (KMG-V): Genome sequencing to study the core and pangenomes of soil and plant-associated prokaryotes.</title>
        <authorList>
            <person name="Whitman W."/>
        </authorList>
    </citation>
    <scope>NUCLEOTIDE SEQUENCE [LARGE SCALE GENOMIC DNA]</scope>
    <source>
        <strain evidence="19 20">MP7CTX6</strain>
    </source>
</reference>
<dbReference type="Gene3D" id="2.40.170.20">
    <property type="entry name" value="TonB-dependent receptor, beta-barrel domain"/>
    <property type="match status" value="1"/>
</dbReference>
<keyword evidence="5" id="KW-0410">Iron transport</keyword>
<keyword evidence="12 19" id="KW-0675">Receptor</keyword>
<comment type="similarity">
    <text evidence="2 14 15">Belongs to the TonB-dependent receptor family.</text>
</comment>
<dbReference type="PANTHER" id="PTHR32552">
    <property type="entry name" value="FERRICHROME IRON RECEPTOR-RELATED"/>
    <property type="match status" value="1"/>
</dbReference>
<evidence type="ECO:0000256" key="9">
    <source>
        <dbReference type="ARBA" id="ARBA00023065"/>
    </source>
</evidence>
<evidence type="ECO:0000256" key="15">
    <source>
        <dbReference type="RuleBase" id="RU003357"/>
    </source>
</evidence>
<keyword evidence="9" id="KW-0406">Ion transport</keyword>
<keyword evidence="3 14" id="KW-0813">Transport</keyword>
<evidence type="ECO:0000256" key="16">
    <source>
        <dbReference type="SAM" id="Phobius"/>
    </source>
</evidence>
<evidence type="ECO:0000313" key="19">
    <source>
        <dbReference type="EMBL" id="MBB5619550.1"/>
    </source>
</evidence>